<dbReference type="InterPro" id="IPR036890">
    <property type="entry name" value="HATPase_C_sf"/>
</dbReference>
<feature type="transmembrane region" description="Helical" evidence="1">
    <location>
        <begin position="105"/>
        <end position="124"/>
    </location>
</feature>
<feature type="transmembrane region" description="Helical" evidence="1">
    <location>
        <begin position="228"/>
        <end position="254"/>
    </location>
</feature>
<evidence type="ECO:0000313" key="3">
    <source>
        <dbReference type="EMBL" id="MFK3865520.1"/>
    </source>
</evidence>
<feature type="transmembrane region" description="Helical" evidence="1">
    <location>
        <begin position="145"/>
        <end position="164"/>
    </location>
</feature>
<keyword evidence="1" id="KW-0812">Transmembrane</keyword>
<feature type="transmembrane region" description="Helical" evidence="1">
    <location>
        <begin position="75"/>
        <end position="93"/>
    </location>
</feature>
<sequence length="503" mass="57551">MQAAISARWQRLNLHYVVVLLPVIAAIMLEAHIRYLSLKQDSAELYTLINGQLFLECLPFLAAHALAFKLPLKRSVVVWLLGFVAYPSLVYLLNIMSSAFANWQYLDAQCWILSAFASLIWLMLKRVSSAQNSLTSKWFNSLTSLDNMVILVLVSWSLIMAGVLNTHTNPMLNQPLDLILDISKVFTQFNQFLTYFWQLSVYTAIIFCLYLFNRYILIRQILTNHGVFTFLAACLIFIALLTPTLTAGVLLLPINDLPTEVTNLTPSGTRSLFSKYNYQFMFFFLSVSTPIILAFERQQQHNKLNVIAKQQTETELTLLQQQINPHFLFNTLNNLYALTLTKSDNAPQLVMQLANLLRYTVYEGQKQQVFLTQEINYLKDFIELQQIRSGDKCQFNLVWPSNLGKLKIAPLLLIIILENAIKHGVEPTSQQTEITFQLSVSSNTLTLYCANTIHQQKQQNDSGMGLNNLKRRLELLYPNSYSLVTNSQHNIWHTTLTLELSSC</sequence>
<accession>A0ABW8L3X3</accession>
<comment type="caution">
    <text evidence="3">The sequence shown here is derived from an EMBL/GenBank/DDBJ whole genome shotgun (WGS) entry which is preliminary data.</text>
</comment>
<evidence type="ECO:0000313" key="4">
    <source>
        <dbReference type="Proteomes" id="UP001620262"/>
    </source>
</evidence>
<feature type="transmembrane region" description="Helical" evidence="1">
    <location>
        <begin position="12"/>
        <end position="33"/>
    </location>
</feature>
<dbReference type="PANTHER" id="PTHR34220:SF7">
    <property type="entry name" value="SENSOR HISTIDINE KINASE YPDA"/>
    <property type="match status" value="1"/>
</dbReference>
<keyword evidence="3" id="KW-0808">Transferase</keyword>
<gene>
    <name evidence="3" type="ORF">ACI2JU_16805</name>
</gene>
<dbReference type="InterPro" id="IPR010559">
    <property type="entry name" value="Sig_transdc_His_kin_internal"/>
</dbReference>
<feature type="transmembrane region" description="Helical" evidence="1">
    <location>
        <begin position="276"/>
        <end position="295"/>
    </location>
</feature>
<evidence type="ECO:0000256" key="1">
    <source>
        <dbReference type="SAM" id="Phobius"/>
    </source>
</evidence>
<dbReference type="PANTHER" id="PTHR34220">
    <property type="entry name" value="SENSOR HISTIDINE KINASE YPDA"/>
    <property type="match status" value="1"/>
</dbReference>
<name>A0ABW8L3X3_9GAMM</name>
<protein>
    <submittedName>
        <fullName evidence="3">Sensor histidine kinase</fullName>
        <ecNumber evidence="3">2.7.13.3</ecNumber>
    </submittedName>
</protein>
<evidence type="ECO:0000259" key="2">
    <source>
        <dbReference type="Pfam" id="PF06580"/>
    </source>
</evidence>
<dbReference type="EMBL" id="JBJDOT010000025">
    <property type="protein sequence ID" value="MFK3865520.1"/>
    <property type="molecule type" value="Genomic_DNA"/>
</dbReference>
<reference evidence="3 4" key="1">
    <citation type="submission" date="2024-11" db="EMBL/GenBank/DDBJ databases">
        <title>The Natural Products Discovery Center: Release of the First 8490 Sequenced Strains for Exploring Actinobacteria Biosynthetic Diversity.</title>
        <authorList>
            <person name="Kalkreuter E."/>
            <person name="Kautsar S.A."/>
            <person name="Yang D."/>
            <person name="Bader C.D."/>
            <person name="Teijaro C.N."/>
            <person name="Fluegel L."/>
            <person name="Davis C.M."/>
            <person name="Simpson J.R."/>
            <person name="Lauterbach L."/>
            <person name="Steele A.D."/>
            <person name="Gui C."/>
            <person name="Meng S."/>
            <person name="Li G."/>
            <person name="Viehrig K."/>
            <person name="Ye F."/>
            <person name="Su P."/>
            <person name="Kiefer A.F."/>
            <person name="Nichols A."/>
            <person name="Cepeda A.J."/>
            <person name="Yan W."/>
            <person name="Fan B."/>
            <person name="Jiang Y."/>
            <person name="Adhikari A."/>
            <person name="Zheng C.-J."/>
            <person name="Schuster L."/>
            <person name="Cowan T.M."/>
            <person name="Smanski M.J."/>
            <person name="Chevrette M.G."/>
            <person name="De Carvalho L.P.S."/>
            <person name="Shen B."/>
        </authorList>
    </citation>
    <scope>NUCLEOTIDE SEQUENCE [LARGE SCALE GENOMIC DNA]</scope>
    <source>
        <strain evidence="3 4">NPDC078403</strain>
    </source>
</reference>
<proteinExistence type="predicted"/>
<dbReference type="Gene3D" id="3.30.565.10">
    <property type="entry name" value="Histidine kinase-like ATPase, C-terminal domain"/>
    <property type="match status" value="1"/>
</dbReference>
<keyword evidence="1" id="KW-1133">Transmembrane helix</keyword>
<keyword evidence="1" id="KW-0472">Membrane</keyword>
<feature type="transmembrane region" description="Helical" evidence="1">
    <location>
        <begin position="195"/>
        <end position="216"/>
    </location>
</feature>
<dbReference type="RefSeq" id="WP_404676002.1">
    <property type="nucleotide sequence ID" value="NZ_JBJDOT010000025.1"/>
</dbReference>
<dbReference type="GO" id="GO:0004673">
    <property type="term" value="F:protein histidine kinase activity"/>
    <property type="evidence" value="ECO:0007669"/>
    <property type="project" value="UniProtKB-EC"/>
</dbReference>
<dbReference type="EC" id="2.7.13.3" evidence="3"/>
<keyword evidence="4" id="KW-1185">Reference proteome</keyword>
<feature type="domain" description="Signal transduction histidine kinase internal region" evidence="2">
    <location>
        <begin position="315"/>
        <end position="392"/>
    </location>
</feature>
<dbReference type="InterPro" id="IPR050640">
    <property type="entry name" value="Bact_2-comp_sensor_kinase"/>
</dbReference>
<keyword evidence="3" id="KW-0418">Kinase</keyword>
<organism evidence="3 4">
    <name type="scientific">Pseudoalteromonas rhizosphaerae</name>
    <dbReference type="NCBI Taxonomy" id="2518973"/>
    <lineage>
        <taxon>Bacteria</taxon>
        <taxon>Pseudomonadati</taxon>
        <taxon>Pseudomonadota</taxon>
        <taxon>Gammaproteobacteria</taxon>
        <taxon>Alteromonadales</taxon>
        <taxon>Pseudoalteromonadaceae</taxon>
        <taxon>Pseudoalteromonas</taxon>
    </lineage>
</organism>
<dbReference type="Pfam" id="PF06580">
    <property type="entry name" value="His_kinase"/>
    <property type="match status" value="1"/>
</dbReference>
<dbReference type="Proteomes" id="UP001620262">
    <property type="component" value="Unassembled WGS sequence"/>
</dbReference>
<feature type="transmembrane region" description="Helical" evidence="1">
    <location>
        <begin position="45"/>
        <end position="68"/>
    </location>
</feature>